<dbReference type="PROSITE" id="PS50059">
    <property type="entry name" value="FKBP_PPIASE"/>
    <property type="match status" value="1"/>
</dbReference>
<sequence length="270" mass="29613">MKFFKPTMVALALVTAMGCQQEAKEETKTEATAQAQTPAFETEEQKQAYALGATFGTFVQRNIEQQEKLGITLDANIIRQGLLNQLDNKVAFEQEEIQALMGNLESTLREKQQEFMAKQQEEAQKAAEEALAEGEQYLAENGKKEGVVTTESGLQYEVLTAGNDQKPAATDQVRVHYRGTFIDGTEFDSSYKRNQPAEFPLNGVIAGWTEGLQLMGVGAKYRFAIPGDIAYGPNGRPPSIPGNKTLIFEVELLDILAPTEGEAGHEGHGH</sequence>
<evidence type="ECO:0000256" key="2">
    <source>
        <dbReference type="ARBA" id="ARBA00006577"/>
    </source>
</evidence>
<evidence type="ECO:0000313" key="10">
    <source>
        <dbReference type="Proteomes" id="UP000623842"/>
    </source>
</evidence>
<evidence type="ECO:0000256" key="1">
    <source>
        <dbReference type="ARBA" id="ARBA00000971"/>
    </source>
</evidence>
<dbReference type="PROSITE" id="PS51257">
    <property type="entry name" value="PROKAR_LIPOPROTEIN"/>
    <property type="match status" value="1"/>
</dbReference>
<dbReference type="Gene3D" id="1.10.287.460">
    <property type="entry name" value="Peptidyl-prolyl cis-trans isomerase, FKBP-type, N-terminal domain"/>
    <property type="match status" value="1"/>
</dbReference>
<dbReference type="InterPro" id="IPR001179">
    <property type="entry name" value="PPIase_FKBP_dom"/>
</dbReference>
<reference evidence="9" key="1">
    <citation type="journal article" date="2014" name="Int. J. Syst. Evol. Microbiol.">
        <title>Complete genome sequence of Corynebacterium casei LMG S-19264T (=DSM 44701T), isolated from a smear-ripened cheese.</title>
        <authorList>
            <consortium name="US DOE Joint Genome Institute (JGI-PGF)"/>
            <person name="Walter F."/>
            <person name="Albersmeier A."/>
            <person name="Kalinowski J."/>
            <person name="Ruckert C."/>
        </authorList>
    </citation>
    <scope>NUCLEOTIDE SEQUENCE</scope>
    <source>
        <strain evidence="9">KCTC 42731</strain>
    </source>
</reference>
<dbReference type="InterPro" id="IPR000774">
    <property type="entry name" value="PPIase_FKBP_N"/>
</dbReference>
<dbReference type="EMBL" id="BNCK01000010">
    <property type="protein sequence ID" value="GHG04030.1"/>
    <property type="molecule type" value="Genomic_DNA"/>
</dbReference>
<dbReference type="InterPro" id="IPR036944">
    <property type="entry name" value="PPIase_FKBP_N_sf"/>
</dbReference>
<evidence type="ECO:0000256" key="7">
    <source>
        <dbReference type="SAM" id="Coils"/>
    </source>
</evidence>
<feature type="coiled-coil region" evidence="7">
    <location>
        <begin position="83"/>
        <end position="140"/>
    </location>
</feature>
<dbReference type="Proteomes" id="UP000623842">
    <property type="component" value="Unassembled WGS sequence"/>
</dbReference>
<evidence type="ECO:0000313" key="9">
    <source>
        <dbReference type="EMBL" id="GHG04030.1"/>
    </source>
</evidence>
<keyword evidence="3 5" id="KW-0697">Rotamase</keyword>
<feature type="domain" description="PPIase FKBP-type" evidence="8">
    <location>
        <begin position="170"/>
        <end position="256"/>
    </location>
</feature>
<dbReference type="NCBIfam" id="NF008150">
    <property type="entry name" value="PRK10902.1"/>
    <property type="match status" value="1"/>
</dbReference>
<protein>
    <recommendedName>
        <fullName evidence="6">Peptidyl-prolyl cis-trans isomerase</fullName>
        <ecNumber evidence="6">5.2.1.8</ecNumber>
    </recommendedName>
</protein>
<dbReference type="FunFam" id="3.10.50.40:FF:000006">
    <property type="entry name" value="Peptidyl-prolyl cis-trans isomerase"/>
    <property type="match status" value="1"/>
</dbReference>
<evidence type="ECO:0000259" key="8">
    <source>
        <dbReference type="PROSITE" id="PS50059"/>
    </source>
</evidence>
<evidence type="ECO:0000256" key="4">
    <source>
        <dbReference type="ARBA" id="ARBA00023235"/>
    </source>
</evidence>
<comment type="similarity">
    <text evidence="2 6">Belongs to the FKBP-type PPIase family.</text>
</comment>
<dbReference type="PANTHER" id="PTHR43811:SF19">
    <property type="entry name" value="39 KDA FK506-BINDING NUCLEAR PROTEIN"/>
    <property type="match status" value="1"/>
</dbReference>
<evidence type="ECO:0000256" key="3">
    <source>
        <dbReference type="ARBA" id="ARBA00023110"/>
    </source>
</evidence>
<dbReference type="PANTHER" id="PTHR43811">
    <property type="entry name" value="FKBP-TYPE PEPTIDYL-PROLYL CIS-TRANS ISOMERASE FKPA"/>
    <property type="match status" value="1"/>
</dbReference>
<comment type="catalytic activity">
    <reaction evidence="1 5 6">
        <text>[protein]-peptidylproline (omega=180) = [protein]-peptidylproline (omega=0)</text>
        <dbReference type="Rhea" id="RHEA:16237"/>
        <dbReference type="Rhea" id="RHEA-COMP:10747"/>
        <dbReference type="Rhea" id="RHEA-COMP:10748"/>
        <dbReference type="ChEBI" id="CHEBI:83833"/>
        <dbReference type="ChEBI" id="CHEBI:83834"/>
        <dbReference type="EC" id="5.2.1.8"/>
    </reaction>
</comment>
<dbReference type="EC" id="5.2.1.8" evidence="6"/>
<reference evidence="9" key="2">
    <citation type="submission" date="2020-09" db="EMBL/GenBank/DDBJ databases">
        <authorList>
            <person name="Sun Q."/>
            <person name="Kim S."/>
        </authorList>
    </citation>
    <scope>NUCLEOTIDE SEQUENCE</scope>
    <source>
        <strain evidence="9">KCTC 42731</strain>
    </source>
</reference>
<name>A0A919ENB7_9GAMM</name>
<dbReference type="GO" id="GO:0003755">
    <property type="term" value="F:peptidyl-prolyl cis-trans isomerase activity"/>
    <property type="evidence" value="ECO:0007669"/>
    <property type="project" value="UniProtKB-UniRule"/>
</dbReference>
<dbReference type="SUPFAM" id="SSF54534">
    <property type="entry name" value="FKBP-like"/>
    <property type="match status" value="1"/>
</dbReference>
<dbReference type="GO" id="GO:0006457">
    <property type="term" value="P:protein folding"/>
    <property type="evidence" value="ECO:0007669"/>
    <property type="project" value="InterPro"/>
</dbReference>
<accession>A0A919ENB7</accession>
<keyword evidence="10" id="KW-1185">Reference proteome</keyword>
<keyword evidence="4 5" id="KW-0413">Isomerase</keyword>
<dbReference type="Pfam" id="PF01346">
    <property type="entry name" value="FKBP_N"/>
    <property type="match status" value="1"/>
</dbReference>
<evidence type="ECO:0000256" key="6">
    <source>
        <dbReference type="RuleBase" id="RU003915"/>
    </source>
</evidence>
<organism evidence="9 10">
    <name type="scientific">Thalassotalea marina</name>
    <dbReference type="NCBI Taxonomy" id="1673741"/>
    <lineage>
        <taxon>Bacteria</taxon>
        <taxon>Pseudomonadati</taxon>
        <taxon>Pseudomonadota</taxon>
        <taxon>Gammaproteobacteria</taxon>
        <taxon>Alteromonadales</taxon>
        <taxon>Colwelliaceae</taxon>
        <taxon>Thalassotalea</taxon>
    </lineage>
</organism>
<comment type="caution">
    <text evidence="9">The sequence shown here is derived from an EMBL/GenBank/DDBJ whole genome shotgun (WGS) entry which is preliminary data.</text>
</comment>
<gene>
    <name evidence="9" type="primary">fklB</name>
    <name evidence="9" type="ORF">GCM10017161_36790</name>
</gene>
<evidence type="ECO:0000256" key="5">
    <source>
        <dbReference type="PROSITE-ProRule" id="PRU00277"/>
    </source>
</evidence>
<keyword evidence="7" id="KW-0175">Coiled coil</keyword>
<dbReference type="Pfam" id="PF00254">
    <property type="entry name" value="FKBP_C"/>
    <property type="match status" value="1"/>
</dbReference>
<dbReference type="AlphaFoldDB" id="A0A919ENB7"/>
<dbReference type="RefSeq" id="WP_189773724.1">
    <property type="nucleotide sequence ID" value="NZ_BNCK01000010.1"/>
</dbReference>
<dbReference type="Gene3D" id="3.10.50.40">
    <property type="match status" value="1"/>
</dbReference>
<dbReference type="InterPro" id="IPR046357">
    <property type="entry name" value="PPIase_dom_sf"/>
</dbReference>
<proteinExistence type="inferred from homology"/>